<feature type="region of interest" description="Disordered" evidence="1">
    <location>
        <begin position="1"/>
        <end position="68"/>
    </location>
</feature>
<gene>
    <name evidence="3" type="ORF">CSSPTR1EN2_LOCUS23956</name>
</gene>
<proteinExistence type="predicted"/>
<organism evidence="3 4">
    <name type="scientific">Sphagnum troendelagicum</name>
    <dbReference type="NCBI Taxonomy" id="128251"/>
    <lineage>
        <taxon>Eukaryota</taxon>
        <taxon>Viridiplantae</taxon>
        <taxon>Streptophyta</taxon>
        <taxon>Embryophyta</taxon>
        <taxon>Bryophyta</taxon>
        <taxon>Sphagnophytina</taxon>
        <taxon>Sphagnopsida</taxon>
        <taxon>Sphagnales</taxon>
        <taxon>Sphagnaceae</taxon>
        <taxon>Sphagnum</taxon>
    </lineage>
</organism>
<accession>A0ABP0V553</accession>
<feature type="domain" description="BLOC-1-related complex subunit 6 C-terminal helix" evidence="2">
    <location>
        <begin position="135"/>
        <end position="233"/>
    </location>
</feature>
<evidence type="ECO:0000313" key="4">
    <source>
        <dbReference type="Proteomes" id="UP001497512"/>
    </source>
</evidence>
<name>A0ABP0V553_9BRYO</name>
<evidence type="ECO:0000313" key="3">
    <source>
        <dbReference type="EMBL" id="CAK9237944.1"/>
    </source>
</evidence>
<evidence type="ECO:0000256" key="1">
    <source>
        <dbReference type="SAM" id="MobiDB-lite"/>
    </source>
</evidence>
<evidence type="ECO:0000259" key="2">
    <source>
        <dbReference type="Pfam" id="PF10157"/>
    </source>
</evidence>
<dbReference type="Proteomes" id="UP001497512">
    <property type="component" value="Chromosome 9"/>
</dbReference>
<keyword evidence="4" id="KW-1185">Reference proteome</keyword>
<dbReference type="InterPro" id="IPR046465">
    <property type="entry name" value="BORCS6_C"/>
</dbReference>
<feature type="compositionally biased region" description="Gly residues" evidence="1">
    <location>
        <begin position="20"/>
        <end position="32"/>
    </location>
</feature>
<reference evidence="3" key="1">
    <citation type="submission" date="2024-02" db="EMBL/GenBank/DDBJ databases">
        <authorList>
            <consortium name="ELIXIR-Norway"/>
            <consortium name="Elixir Norway"/>
        </authorList>
    </citation>
    <scope>NUCLEOTIDE SEQUENCE</scope>
</reference>
<dbReference type="PANTHER" id="PTHR39708">
    <property type="entry name" value="OS07G0483400 PROTEIN"/>
    <property type="match status" value="1"/>
</dbReference>
<dbReference type="PANTHER" id="PTHR39708:SF2">
    <property type="entry name" value="BLOC-1-RELATED COMPLEX SUBUNIT 6 C-TERMINAL HELIX DOMAIN-CONTAINING PROTEIN"/>
    <property type="match status" value="1"/>
</dbReference>
<dbReference type="Pfam" id="PF10157">
    <property type="entry name" value="BORCS6"/>
    <property type="match status" value="1"/>
</dbReference>
<dbReference type="EMBL" id="OZ019901">
    <property type="protein sequence ID" value="CAK9237944.1"/>
    <property type="molecule type" value="Genomic_DNA"/>
</dbReference>
<protein>
    <recommendedName>
        <fullName evidence="2">BLOC-1-related complex subunit 6 C-terminal helix domain-containing protein</fullName>
    </recommendedName>
</protein>
<sequence length="243" mass="25507">MDASRQSLGATGLAAIQPVAGGGSERSGGTGAGDSSSLRESETLVEVVGESSEELERESLVAVDGKGAGSVMEEASASVVSREGNSGDGGDEEAVRREIAGGEAGREQIPANVEHHDDVWEVGVHRGQTRQSDIEMAVKMVKAVEDDARAVAGSLSMLFSTLQAGLTPVTESSVQHMQCYSEAAGLLQDAAIDAATKGNRFVNACLRLNEEMKGVGNLAAQLKNLRQVVDQFEYHISRILPRL</sequence>